<dbReference type="Proteomes" id="UP000887116">
    <property type="component" value="Unassembled WGS sequence"/>
</dbReference>
<sequence>MTQSGNLATEAGVCRFNEPNSSSDRIEEIFSSESLSNGICNFQFECKRMIFITTFWPVYLIRSSDLEQIPAVCEFTIICCHNSSHKTLYKHVPLEKENLFFGRMFQSQDCLFH</sequence>
<accession>A0A8X6LB80</accession>
<proteinExistence type="predicted"/>
<dbReference type="EMBL" id="BMAO01015267">
    <property type="protein sequence ID" value="GFR00654.1"/>
    <property type="molecule type" value="Genomic_DNA"/>
</dbReference>
<dbReference type="AlphaFoldDB" id="A0A8X6LB80"/>
<evidence type="ECO:0000313" key="2">
    <source>
        <dbReference type="Proteomes" id="UP000887116"/>
    </source>
</evidence>
<keyword evidence="2" id="KW-1185">Reference proteome</keyword>
<name>A0A8X6LB80_TRICU</name>
<protein>
    <submittedName>
        <fullName evidence="1">Uncharacterized protein</fullName>
    </submittedName>
</protein>
<comment type="caution">
    <text evidence="1">The sequence shown here is derived from an EMBL/GenBank/DDBJ whole genome shotgun (WGS) entry which is preliminary data.</text>
</comment>
<gene>
    <name evidence="1" type="ORF">TNCT_98211</name>
</gene>
<reference evidence="1" key="1">
    <citation type="submission" date="2020-07" db="EMBL/GenBank/DDBJ databases">
        <title>Multicomponent nature underlies the extraordinary mechanical properties of spider dragline silk.</title>
        <authorList>
            <person name="Kono N."/>
            <person name="Nakamura H."/>
            <person name="Mori M."/>
            <person name="Yoshida Y."/>
            <person name="Ohtoshi R."/>
            <person name="Malay A.D."/>
            <person name="Moran D.A.P."/>
            <person name="Tomita M."/>
            <person name="Numata K."/>
            <person name="Arakawa K."/>
        </authorList>
    </citation>
    <scope>NUCLEOTIDE SEQUENCE</scope>
</reference>
<evidence type="ECO:0000313" key="1">
    <source>
        <dbReference type="EMBL" id="GFR00654.1"/>
    </source>
</evidence>
<organism evidence="1 2">
    <name type="scientific">Trichonephila clavata</name>
    <name type="common">Joro spider</name>
    <name type="synonym">Nephila clavata</name>
    <dbReference type="NCBI Taxonomy" id="2740835"/>
    <lineage>
        <taxon>Eukaryota</taxon>
        <taxon>Metazoa</taxon>
        <taxon>Ecdysozoa</taxon>
        <taxon>Arthropoda</taxon>
        <taxon>Chelicerata</taxon>
        <taxon>Arachnida</taxon>
        <taxon>Araneae</taxon>
        <taxon>Araneomorphae</taxon>
        <taxon>Entelegynae</taxon>
        <taxon>Araneoidea</taxon>
        <taxon>Nephilidae</taxon>
        <taxon>Trichonephila</taxon>
    </lineage>
</organism>
<dbReference type="OrthoDB" id="10509810at2759"/>